<dbReference type="PANTHER" id="PTHR43685">
    <property type="entry name" value="GLYCOSYLTRANSFERASE"/>
    <property type="match status" value="1"/>
</dbReference>
<feature type="domain" description="Glycosyltransferase 2-like" evidence="4">
    <location>
        <begin position="5"/>
        <end position="133"/>
    </location>
</feature>
<dbReference type="InterPro" id="IPR029044">
    <property type="entry name" value="Nucleotide-diphossugar_trans"/>
</dbReference>
<dbReference type="EMBL" id="CP054143">
    <property type="protein sequence ID" value="QKJ66013.1"/>
    <property type="molecule type" value="Genomic_DNA"/>
</dbReference>
<accession>A0A6M8SLP9</accession>
<dbReference type="InterPro" id="IPR001173">
    <property type="entry name" value="Glyco_trans_2-like"/>
</dbReference>
<dbReference type="Proteomes" id="UP000504844">
    <property type="component" value="Chromosome"/>
</dbReference>
<dbReference type="InterPro" id="IPR050834">
    <property type="entry name" value="Glycosyltransf_2"/>
</dbReference>
<dbReference type="RefSeq" id="WP_173532517.1">
    <property type="nucleotide sequence ID" value="NZ_CP054143.1"/>
</dbReference>
<evidence type="ECO:0000313" key="6">
    <source>
        <dbReference type="Proteomes" id="UP000504844"/>
    </source>
</evidence>
<dbReference type="AlphaFoldDB" id="A0A6M8SLP9"/>
<evidence type="ECO:0000256" key="2">
    <source>
        <dbReference type="ARBA" id="ARBA00022676"/>
    </source>
</evidence>
<keyword evidence="2" id="KW-0328">Glycosyltransferase</keyword>
<dbReference type="Pfam" id="PF00535">
    <property type="entry name" value="Glycos_transf_2"/>
    <property type="match status" value="1"/>
</dbReference>
<evidence type="ECO:0000256" key="1">
    <source>
        <dbReference type="ARBA" id="ARBA00006739"/>
    </source>
</evidence>
<dbReference type="GO" id="GO:0016757">
    <property type="term" value="F:glycosyltransferase activity"/>
    <property type="evidence" value="ECO:0007669"/>
    <property type="project" value="UniProtKB-KW"/>
</dbReference>
<organism evidence="5 6">
    <name type="scientific">Deefgea piscis</name>
    <dbReference type="NCBI Taxonomy" id="2739061"/>
    <lineage>
        <taxon>Bacteria</taxon>
        <taxon>Pseudomonadati</taxon>
        <taxon>Pseudomonadota</taxon>
        <taxon>Betaproteobacteria</taxon>
        <taxon>Neisseriales</taxon>
        <taxon>Chitinibacteraceae</taxon>
        <taxon>Deefgea</taxon>
    </lineage>
</organism>
<keyword evidence="6" id="KW-1185">Reference proteome</keyword>
<protein>
    <submittedName>
        <fullName evidence="5">Glycosyltransferase</fullName>
    </submittedName>
</protein>
<keyword evidence="3 5" id="KW-0808">Transferase</keyword>
<evidence type="ECO:0000313" key="5">
    <source>
        <dbReference type="EMBL" id="QKJ66013.1"/>
    </source>
</evidence>
<sequence>MSLVSFLLPCFNSEAYLQQTLDSIAAQTHTQWECIAIDDGSTDGTWALLQQAAATDSRFKVISRENRGLIATLNEAIALAQGQWLARIDADDICWPQRLAMQLARLAETGADVCGTWVRFIGDRSGEWQTQSTDASIKTGLLFNSTLAHPTVMLRASLVKNAGYDATAIHAEDYALWCRLALQGAVFTGVPAVLLDYRCHAGQITQAKKQQLRATAQKIRLDYARQALPLPLQAVATEWAELLEPARVLTVSECRSVFAMLLQIAQFSPASQPALAEAWLDALQRTQGVSLGMCFDAFSIKAKLPIPQSEAKKWHKQIFRMLISDRVWQIIKRAQA</sequence>
<dbReference type="SUPFAM" id="SSF53448">
    <property type="entry name" value="Nucleotide-diphospho-sugar transferases"/>
    <property type="match status" value="1"/>
</dbReference>
<dbReference type="KEGG" id="dee:HQN60_04405"/>
<gene>
    <name evidence="5" type="ORF">HQN60_04405</name>
</gene>
<dbReference type="PANTHER" id="PTHR43685:SF5">
    <property type="entry name" value="GLYCOSYLTRANSFERASE EPSE-RELATED"/>
    <property type="match status" value="1"/>
</dbReference>
<dbReference type="Gene3D" id="3.90.550.10">
    <property type="entry name" value="Spore Coat Polysaccharide Biosynthesis Protein SpsA, Chain A"/>
    <property type="match status" value="1"/>
</dbReference>
<evidence type="ECO:0000259" key="4">
    <source>
        <dbReference type="Pfam" id="PF00535"/>
    </source>
</evidence>
<name>A0A6M8SLP9_9NEIS</name>
<evidence type="ECO:0000256" key="3">
    <source>
        <dbReference type="ARBA" id="ARBA00022679"/>
    </source>
</evidence>
<reference evidence="5 6" key="1">
    <citation type="submission" date="2020-05" db="EMBL/GenBank/DDBJ databases">
        <title>Complete genome sequence of Deefgea sp. D17.</title>
        <authorList>
            <person name="Bae J.-W."/>
            <person name="Han J.E."/>
        </authorList>
    </citation>
    <scope>NUCLEOTIDE SEQUENCE [LARGE SCALE GENOMIC DNA]</scope>
    <source>
        <strain evidence="5 6">D17</strain>
    </source>
</reference>
<comment type="similarity">
    <text evidence="1">Belongs to the glycosyltransferase 2 family.</text>
</comment>
<proteinExistence type="inferred from homology"/>